<dbReference type="Proteomes" id="UP000243459">
    <property type="component" value="Unassembled WGS sequence"/>
</dbReference>
<organism evidence="2 3">
    <name type="scientific">Asparagus officinalis</name>
    <name type="common">Garden asparagus</name>
    <dbReference type="NCBI Taxonomy" id="4686"/>
    <lineage>
        <taxon>Eukaryota</taxon>
        <taxon>Viridiplantae</taxon>
        <taxon>Streptophyta</taxon>
        <taxon>Embryophyta</taxon>
        <taxon>Tracheophyta</taxon>
        <taxon>Spermatophyta</taxon>
        <taxon>Magnoliopsida</taxon>
        <taxon>Liliopsida</taxon>
        <taxon>Asparagales</taxon>
        <taxon>Asparagaceae</taxon>
        <taxon>Asparagoideae</taxon>
        <taxon>Asparagus</taxon>
    </lineage>
</organism>
<keyword evidence="1" id="KW-0812">Transmembrane</keyword>
<accession>A0A1R3L630</accession>
<proteinExistence type="predicted"/>
<evidence type="ECO:0000313" key="3">
    <source>
        <dbReference type="Proteomes" id="UP000243459"/>
    </source>
</evidence>
<dbReference type="AlphaFoldDB" id="A0A1R3L630"/>
<sequence>MSVILKKSKEISKRFFFLMNCISKEIKRDLHYKRDSFRGLVGNVKSSAMCVFLGNAPMFLGCYVKFTLFIFYSSYIALLRKEEPFPPPHLSVLFSLEIHCSA</sequence>
<reference evidence="3" key="1">
    <citation type="journal article" date="2017" name="Nat. Commun.">
        <title>The asparagus genome sheds light on the origin and evolution of a young Y chromosome.</title>
        <authorList>
            <person name="Harkess A."/>
            <person name="Zhou J."/>
            <person name="Xu C."/>
            <person name="Bowers J.E."/>
            <person name="Van der Hulst R."/>
            <person name="Ayyampalayam S."/>
            <person name="Mercati F."/>
            <person name="Riccardi P."/>
            <person name="McKain M.R."/>
            <person name="Kakrana A."/>
            <person name="Tang H."/>
            <person name="Ray J."/>
            <person name="Groenendijk J."/>
            <person name="Arikit S."/>
            <person name="Mathioni S.M."/>
            <person name="Nakano M."/>
            <person name="Shan H."/>
            <person name="Telgmann-Rauber A."/>
            <person name="Kanno A."/>
            <person name="Yue Z."/>
            <person name="Chen H."/>
            <person name="Li W."/>
            <person name="Chen Y."/>
            <person name="Xu X."/>
            <person name="Zhang Y."/>
            <person name="Luo S."/>
            <person name="Chen H."/>
            <person name="Gao J."/>
            <person name="Mao Z."/>
            <person name="Pires J.C."/>
            <person name="Luo M."/>
            <person name="Kudrna D."/>
            <person name="Wing R.A."/>
            <person name="Meyers B.C."/>
            <person name="Yi K."/>
            <person name="Kong H."/>
            <person name="Lavrijsen P."/>
            <person name="Sunseri F."/>
            <person name="Falavigna A."/>
            <person name="Ye Y."/>
            <person name="Leebens-Mack J.H."/>
            <person name="Chen G."/>
        </authorList>
    </citation>
    <scope>NUCLEOTIDE SEQUENCE [LARGE SCALE GENOMIC DNA]</scope>
    <source>
        <strain evidence="3">cv. DH0086</strain>
    </source>
</reference>
<name>A0A1R3L630_ASPOF</name>
<dbReference type="Gramene" id="ONK55072">
    <property type="protein sequence ID" value="ONK55072"/>
    <property type="gene ID" value="A4U43_UnF7850"/>
</dbReference>
<evidence type="ECO:0000256" key="1">
    <source>
        <dbReference type="SAM" id="Phobius"/>
    </source>
</evidence>
<protein>
    <submittedName>
        <fullName evidence="2">Uncharacterized protein</fullName>
    </submittedName>
</protein>
<evidence type="ECO:0000313" key="2">
    <source>
        <dbReference type="EMBL" id="ONK55072.1"/>
    </source>
</evidence>
<dbReference type="EMBL" id="KV863792">
    <property type="protein sequence ID" value="ONK55072.1"/>
    <property type="molecule type" value="Genomic_DNA"/>
</dbReference>
<keyword evidence="1" id="KW-1133">Transmembrane helix</keyword>
<keyword evidence="3" id="KW-1185">Reference proteome</keyword>
<keyword evidence="1" id="KW-0472">Membrane</keyword>
<gene>
    <name evidence="2" type="ORF">A4U43_UnF7850</name>
</gene>
<feature type="transmembrane region" description="Helical" evidence="1">
    <location>
        <begin position="58"/>
        <end position="78"/>
    </location>
</feature>